<evidence type="ECO:0000313" key="3">
    <source>
        <dbReference type="Proteomes" id="UP000569329"/>
    </source>
</evidence>
<dbReference type="Gene3D" id="1.20.120.450">
    <property type="entry name" value="dinb family like domain"/>
    <property type="match status" value="1"/>
</dbReference>
<dbReference type="InterPro" id="IPR034660">
    <property type="entry name" value="DinB/YfiT-like"/>
</dbReference>
<name>A0A839DYS8_9PSEU</name>
<keyword evidence="3" id="KW-1185">Reference proteome</keyword>
<dbReference type="Proteomes" id="UP000569329">
    <property type="component" value="Unassembled WGS sequence"/>
</dbReference>
<gene>
    <name evidence="2" type="ORF">FHX42_003386</name>
</gene>
<dbReference type="InterPro" id="IPR017520">
    <property type="entry name" value="CHP03086"/>
</dbReference>
<dbReference type="RefSeq" id="WP_182545248.1">
    <property type="nucleotide sequence ID" value="NZ_JACGWZ010000004.1"/>
</dbReference>
<dbReference type="InterPro" id="IPR017517">
    <property type="entry name" value="Maleyloyr_isom"/>
</dbReference>
<dbReference type="EMBL" id="JACGWZ010000004">
    <property type="protein sequence ID" value="MBA8826020.1"/>
    <property type="molecule type" value="Genomic_DNA"/>
</dbReference>
<evidence type="ECO:0000313" key="2">
    <source>
        <dbReference type="EMBL" id="MBA8826020.1"/>
    </source>
</evidence>
<proteinExistence type="predicted"/>
<dbReference type="NCBIfam" id="TIGR03086">
    <property type="entry name" value="TIGR03086 family metal-binding protein"/>
    <property type="match status" value="1"/>
</dbReference>
<protein>
    <submittedName>
        <fullName evidence="2">Uncharacterized protein (TIGR03086 family)</fullName>
    </submittedName>
</protein>
<evidence type="ECO:0000259" key="1">
    <source>
        <dbReference type="Pfam" id="PF11716"/>
    </source>
</evidence>
<comment type="caution">
    <text evidence="2">The sequence shown here is derived from an EMBL/GenBank/DDBJ whole genome shotgun (WGS) entry which is preliminary data.</text>
</comment>
<accession>A0A839DYS8</accession>
<dbReference type="Pfam" id="PF11716">
    <property type="entry name" value="MDMPI_N"/>
    <property type="match status" value="1"/>
</dbReference>
<dbReference type="AlphaFoldDB" id="A0A839DYS8"/>
<dbReference type="NCBIfam" id="TIGR03083">
    <property type="entry name" value="maleylpyruvate isomerase family mycothiol-dependent enzyme"/>
    <property type="match status" value="1"/>
</dbReference>
<organism evidence="2 3">
    <name type="scientific">Halosaccharopolyspora lacisalsi</name>
    <dbReference type="NCBI Taxonomy" id="1000566"/>
    <lineage>
        <taxon>Bacteria</taxon>
        <taxon>Bacillati</taxon>
        <taxon>Actinomycetota</taxon>
        <taxon>Actinomycetes</taxon>
        <taxon>Pseudonocardiales</taxon>
        <taxon>Pseudonocardiaceae</taxon>
        <taxon>Halosaccharopolyspora</taxon>
    </lineage>
</organism>
<dbReference type="SUPFAM" id="SSF109854">
    <property type="entry name" value="DinB/YfiT-like putative metalloenzymes"/>
    <property type="match status" value="1"/>
</dbReference>
<sequence>MTDVAERYRALASEFTRRVEAVPDGRWESPSPGEGWSAGDVLGHVLDTHRNTPTHVGLSMTLRDSVDRDPLGAWHEAREATEELLADPERAGLEYEGYFGRTTLRETVDGFVCFDLLVHGWDIARATGQAETLPAHEVERVRSDATRLGDGLRAEGVCGPEVSVPADASAQDRLLGFLGRRP</sequence>
<dbReference type="GO" id="GO:0046872">
    <property type="term" value="F:metal ion binding"/>
    <property type="evidence" value="ECO:0007669"/>
    <property type="project" value="InterPro"/>
</dbReference>
<dbReference type="InterPro" id="IPR024344">
    <property type="entry name" value="MDMPI_metal-binding"/>
</dbReference>
<feature type="domain" description="Mycothiol-dependent maleylpyruvate isomerase metal-binding" evidence="1">
    <location>
        <begin position="9"/>
        <end position="124"/>
    </location>
</feature>
<reference evidence="2 3" key="1">
    <citation type="submission" date="2020-07" db="EMBL/GenBank/DDBJ databases">
        <title>Sequencing the genomes of 1000 actinobacteria strains.</title>
        <authorList>
            <person name="Klenk H.-P."/>
        </authorList>
    </citation>
    <scope>NUCLEOTIDE SEQUENCE [LARGE SCALE GENOMIC DNA]</scope>
    <source>
        <strain evidence="2 3">DSM 45975</strain>
    </source>
</reference>